<dbReference type="KEGG" id="cbr:CBG_27871"/>
<evidence type="ECO:0000313" key="2">
    <source>
        <dbReference type="EMBL" id="CAR98296.1"/>
    </source>
</evidence>
<keyword evidence="1" id="KW-1133">Transmembrane helix</keyword>
<reference evidence="2 3" key="1">
    <citation type="journal article" date="2003" name="PLoS Biol.">
        <title>The genome sequence of Caenorhabditis briggsae: a platform for comparative genomics.</title>
        <authorList>
            <person name="Stein L.D."/>
            <person name="Bao Z."/>
            <person name="Blasiar D."/>
            <person name="Blumenthal T."/>
            <person name="Brent M.R."/>
            <person name="Chen N."/>
            <person name="Chinwalla A."/>
            <person name="Clarke L."/>
            <person name="Clee C."/>
            <person name="Coghlan A."/>
            <person name="Coulson A."/>
            <person name="D'Eustachio P."/>
            <person name="Fitch D.H."/>
            <person name="Fulton L.A."/>
            <person name="Fulton R.E."/>
            <person name="Griffiths-Jones S."/>
            <person name="Harris T.W."/>
            <person name="Hillier L.W."/>
            <person name="Kamath R."/>
            <person name="Kuwabara P.E."/>
            <person name="Mardis E.R."/>
            <person name="Marra M.A."/>
            <person name="Miner T.L."/>
            <person name="Minx P."/>
            <person name="Mullikin J.C."/>
            <person name="Plumb R.W."/>
            <person name="Rogers J."/>
            <person name="Schein J.E."/>
            <person name="Sohrmann M."/>
            <person name="Spieth J."/>
            <person name="Stajich J.E."/>
            <person name="Wei C."/>
            <person name="Willey D."/>
            <person name="Wilson R.K."/>
            <person name="Durbin R."/>
            <person name="Waterston R.H."/>
        </authorList>
    </citation>
    <scope>NUCLEOTIDE SEQUENCE [LARGE SCALE GENOMIC DNA]</scope>
    <source>
        <strain evidence="2 3">AF16</strain>
    </source>
</reference>
<protein>
    <submittedName>
        <fullName evidence="2">Protein CBG27871</fullName>
    </submittedName>
</protein>
<keyword evidence="1" id="KW-0812">Transmembrane</keyword>
<dbReference type="CTD" id="68919320"/>
<dbReference type="GeneID" id="68919320"/>
<dbReference type="EMBL" id="HE601409">
    <property type="protein sequence ID" value="CAR98296.1"/>
    <property type="molecule type" value="Genomic_DNA"/>
</dbReference>
<dbReference type="AlphaFoldDB" id="B6IEG6"/>
<dbReference type="HOGENOM" id="CLU_3052324_0_0_1"/>
<dbReference type="Proteomes" id="UP000008549">
    <property type="component" value="Unassembled WGS sequence"/>
</dbReference>
<evidence type="ECO:0000256" key="1">
    <source>
        <dbReference type="SAM" id="Phobius"/>
    </source>
</evidence>
<name>B6IEG6_CAEBR</name>
<accession>B6IEG6</accession>
<reference evidence="2 3" key="2">
    <citation type="journal article" date="2011" name="PLoS Genet.">
        <title>Caenorhabditis briggsae recombinant inbred line genotypes reveal inter-strain incompatibility and the evolution of recombination.</title>
        <authorList>
            <person name="Ross J.A."/>
            <person name="Koboldt D.C."/>
            <person name="Staisch J.E."/>
            <person name="Chamberlin H.M."/>
            <person name="Gupta B.P."/>
            <person name="Miller R.D."/>
            <person name="Baird S.E."/>
            <person name="Haag E.S."/>
        </authorList>
    </citation>
    <scope>NUCLEOTIDE SEQUENCE [LARGE SCALE GENOMIC DNA]</scope>
    <source>
        <strain evidence="2 3">AF16</strain>
    </source>
</reference>
<gene>
    <name evidence="2" type="ORF">CBG27871</name>
    <name evidence="2" type="ORF">CBG_27871</name>
</gene>
<dbReference type="RefSeq" id="XP_045097869.1">
    <property type="nucleotide sequence ID" value="XM_045240097.1"/>
</dbReference>
<keyword evidence="1" id="KW-0472">Membrane</keyword>
<evidence type="ECO:0000313" key="3">
    <source>
        <dbReference type="Proteomes" id="UP000008549"/>
    </source>
</evidence>
<sequence length="54" mass="6306">MSSKNYVTMIMTSFILSVLMFLRFTWVTHSLLIASSRITCIFQNPMPENYETPN</sequence>
<feature type="transmembrane region" description="Helical" evidence="1">
    <location>
        <begin position="6"/>
        <end position="27"/>
    </location>
</feature>
<keyword evidence="3" id="KW-1185">Reference proteome</keyword>
<proteinExistence type="predicted"/>
<organism evidence="2 3">
    <name type="scientific">Caenorhabditis briggsae</name>
    <dbReference type="NCBI Taxonomy" id="6238"/>
    <lineage>
        <taxon>Eukaryota</taxon>
        <taxon>Metazoa</taxon>
        <taxon>Ecdysozoa</taxon>
        <taxon>Nematoda</taxon>
        <taxon>Chromadorea</taxon>
        <taxon>Rhabditida</taxon>
        <taxon>Rhabditina</taxon>
        <taxon>Rhabditomorpha</taxon>
        <taxon>Rhabditoidea</taxon>
        <taxon>Rhabditidae</taxon>
        <taxon>Peloderinae</taxon>
        <taxon>Caenorhabditis</taxon>
    </lineage>
</organism>
<dbReference type="InParanoid" id="B6IEG6"/>